<gene>
    <name evidence="5" type="ORF">IAD36_03780</name>
</gene>
<evidence type="ECO:0000256" key="1">
    <source>
        <dbReference type="ARBA" id="ARBA00005568"/>
    </source>
</evidence>
<dbReference type="InterPro" id="IPR005000">
    <property type="entry name" value="Aldolase/citrate-lyase_domain"/>
</dbReference>
<sequence>MKNRFLEKYRAGGKSLGTFTHLLSAPAVEALARAGLDYVIIDIEHSPIGAEHAAELISTASGAGLAPFVRIDEISRSPVLKMLDAGAAGLIVPQLESVEQAEKLVSWAKFAPLGNRGYCPSRDGGWGLDDNYAQGMSGYMAWANENTLLIPQCETAGCLEHIEEIVAVEGVDGIFIGPFDLSIALGIPGRFDDARHIAAVERVRLACERAGKPCIMFCGSGEAAAGYFAQGFPSVTAGLDISFMIDAVRAMADTAFGK</sequence>
<proteinExistence type="inferred from homology"/>
<dbReference type="AlphaFoldDB" id="A0A9D1DKV0"/>
<comment type="similarity">
    <text evidence="1">Belongs to the HpcH/HpaI aldolase family.</text>
</comment>
<dbReference type="InterPro" id="IPR040442">
    <property type="entry name" value="Pyrv_kinase-like_dom_sf"/>
</dbReference>
<evidence type="ECO:0000256" key="2">
    <source>
        <dbReference type="ARBA" id="ARBA00022723"/>
    </source>
</evidence>
<dbReference type="GO" id="GO:0046872">
    <property type="term" value="F:metal ion binding"/>
    <property type="evidence" value="ECO:0007669"/>
    <property type="project" value="UniProtKB-KW"/>
</dbReference>
<dbReference type="Proteomes" id="UP000824238">
    <property type="component" value="Unassembled WGS sequence"/>
</dbReference>
<name>A0A9D1DKV0_9FIRM</name>
<evidence type="ECO:0000256" key="3">
    <source>
        <dbReference type="ARBA" id="ARBA00023239"/>
    </source>
</evidence>
<feature type="domain" description="HpcH/HpaI aldolase/citrate lyase" evidence="4">
    <location>
        <begin position="18"/>
        <end position="246"/>
    </location>
</feature>
<keyword evidence="3" id="KW-0456">Lyase</keyword>
<comment type="caution">
    <text evidence="5">The sequence shown here is derived from an EMBL/GenBank/DDBJ whole genome shotgun (WGS) entry which is preliminary data.</text>
</comment>
<dbReference type="GO" id="GO:0005737">
    <property type="term" value="C:cytoplasm"/>
    <property type="evidence" value="ECO:0007669"/>
    <property type="project" value="TreeGrafter"/>
</dbReference>
<dbReference type="InterPro" id="IPR015813">
    <property type="entry name" value="Pyrv/PenolPyrv_kinase-like_dom"/>
</dbReference>
<dbReference type="Pfam" id="PF03328">
    <property type="entry name" value="HpcH_HpaI"/>
    <property type="match status" value="1"/>
</dbReference>
<dbReference type="GO" id="GO:0016832">
    <property type="term" value="F:aldehyde-lyase activity"/>
    <property type="evidence" value="ECO:0007669"/>
    <property type="project" value="TreeGrafter"/>
</dbReference>
<evidence type="ECO:0000313" key="5">
    <source>
        <dbReference type="EMBL" id="HIR54708.1"/>
    </source>
</evidence>
<dbReference type="Gene3D" id="3.20.20.60">
    <property type="entry name" value="Phosphoenolpyruvate-binding domains"/>
    <property type="match status" value="1"/>
</dbReference>
<protein>
    <recommendedName>
        <fullName evidence="4">HpcH/HpaI aldolase/citrate lyase domain-containing protein</fullName>
    </recommendedName>
</protein>
<evidence type="ECO:0000313" key="6">
    <source>
        <dbReference type="Proteomes" id="UP000824238"/>
    </source>
</evidence>
<dbReference type="PANTHER" id="PTHR30502">
    <property type="entry name" value="2-KETO-3-DEOXY-L-RHAMNONATE ALDOLASE"/>
    <property type="match status" value="1"/>
</dbReference>
<dbReference type="InterPro" id="IPR050251">
    <property type="entry name" value="HpcH-HpaI_aldolase"/>
</dbReference>
<reference evidence="5" key="1">
    <citation type="submission" date="2020-10" db="EMBL/GenBank/DDBJ databases">
        <authorList>
            <person name="Gilroy R."/>
        </authorList>
    </citation>
    <scope>NUCLEOTIDE SEQUENCE</scope>
    <source>
        <strain evidence="5">ChiGjej3B3-7149</strain>
    </source>
</reference>
<dbReference type="EMBL" id="DVHH01000095">
    <property type="protein sequence ID" value="HIR54708.1"/>
    <property type="molecule type" value="Genomic_DNA"/>
</dbReference>
<evidence type="ECO:0000259" key="4">
    <source>
        <dbReference type="Pfam" id="PF03328"/>
    </source>
</evidence>
<organism evidence="5 6">
    <name type="scientific">Candidatus Scatomorpha intestinigallinarum</name>
    <dbReference type="NCBI Taxonomy" id="2840923"/>
    <lineage>
        <taxon>Bacteria</taxon>
        <taxon>Bacillati</taxon>
        <taxon>Bacillota</taxon>
        <taxon>Clostridia</taxon>
        <taxon>Eubacteriales</taxon>
        <taxon>Candidatus Scatomorpha</taxon>
    </lineage>
</organism>
<dbReference type="PANTHER" id="PTHR30502:SF0">
    <property type="entry name" value="PHOSPHOENOLPYRUVATE CARBOXYLASE FAMILY PROTEIN"/>
    <property type="match status" value="1"/>
</dbReference>
<accession>A0A9D1DKV0</accession>
<reference evidence="5" key="2">
    <citation type="journal article" date="2021" name="PeerJ">
        <title>Extensive microbial diversity within the chicken gut microbiome revealed by metagenomics and culture.</title>
        <authorList>
            <person name="Gilroy R."/>
            <person name="Ravi A."/>
            <person name="Getino M."/>
            <person name="Pursley I."/>
            <person name="Horton D.L."/>
            <person name="Alikhan N.F."/>
            <person name="Baker D."/>
            <person name="Gharbi K."/>
            <person name="Hall N."/>
            <person name="Watson M."/>
            <person name="Adriaenssens E.M."/>
            <person name="Foster-Nyarko E."/>
            <person name="Jarju S."/>
            <person name="Secka A."/>
            <person name="Antonio M."/>
            <person name="Oren A."/>
            <person name="Chaudhuri R.R."/>
            <person name="La Ragione R."/>
            <person name="Hildebrand F."/>
            <person name="Pallen M.J."/>
        </authorList>
    </citation>
    <scope>NUCLEOTIDE SEQUENCE</scope>
    <source>
        <strain evidence="5">ChiGjej3B3-7149</strain>
    </source>
</reference>
<keyword evidence="2" id="KW-0479">Metal-binding</keyword>
<dbReference type="SUPFAM" id="SSF51621">
    <property type="entry name" value="Phosphoenolpyruvate/pyruvate domain"/>
    <property type="match status" value="1"/>
</dbReference>